<gene>
    <name evidence="1" type="ORF">DY000_02061510</name>
</gene>
<dbReference type="EMBL" id="QGKV02001556">
    <property type="protein sequence ID" value="KAF3519427.1"/>
    <property type="molecule type" value="Genomic_DNA"/>
</dbReference>
<evidence type="ECO:0000313" key="1">
    <source>
        <dbReference type="EMBL" id="KAF3519427.1"/>
    </source>
</evidence>
<reference evidence="1 2" key="1">
    <citation type="journal article" date="2020" name="BMC Genomics">
        <title>Intraspecific diversification of the crop wild relative Brassica cretica Lam. using demographic model selection.</title>
        <authorList>
            <person name="Kioukis A."/>
            <person name="Michalopoulou V.A."/>
            <person name="Briers L."/>
            <person name="Pirintsos S."/>
            <person name="Studholme D.J."/>
            <person name="Pavlidis P."/>
            <person name="Sarris P.F."/>
        </authorList>
    </citation>
    <scope>NUCLEOTIDE SEQUENCE [LARGE SCALE GENOMIC DNA]</scope>
    <source>
        <strain evidence="2">cv. PFS-1207/04</strain>
    </source>
</reference>
<protein>
    <submittedName>
        <fullName evidence="1">Uncharacterized protein</fullName>
    </submittedName>
</protein>
<proteinExistence type="predicted"/>
<sequence>MNLNNGEHGLSLLRSSGDSIRSDRAGRTLGRFVVTELWFELGRYVATERDECSVATWMSARSLRSDRALTRARSLRSERALARTWLLRSDRTACMRGNYATIELGEFKDVEQEKDSVKRIFFRECLRRAHCSEDGVRASLGTSCRERGMVGCSLWLVDPSQGEVVPGPDPSWSRERGCKQEYRRVSRDHAIVLPYPGCCGVPGSSPWGMC</sequence>
<dbReference type="Proteomes" id="UP000266723">
    <property type="component" value="Unassembled WGS sequence"/>
</dbReference>
<accession>A0ABQ7AZC0</accession>
<organism evidence="1 2">
    <name type="scientific">Brassica cretica</name>
    <name type="common">Mustard</name>
    <dbReference type="NCBI Taxonomy" id="69181"/>
    <lineage>
        <taxon>Eukaryota</taxon>
        <taxon>Viridiplantae</taxon>
        <taxon>Streptophyta</taxon>
        <taxon>Embryophyta</taxon>
        <taxon>Tracheophyta</taxon>
        <taxon>Spermatophyta</taxon>
        <taxon>Magnoliopsida</taxon>
        <taxon>eudicotyledons</taxon>
        <taxon>Gunneridae</taxon>
        <taxon>Pentapetalae</taxon>
        <taxon>rosids</taxon>
        <taxon>malvids</taxon>
        <taxon>Brassicales</taxon>
        <taxon>Brassicaceae</taxon>
        <taxon>Brassiceae</taxon>
        <taxon>Brassica</taxon>
    </lineage>
</organism>
<name>A0ABQ7AZC0_BRACR</name>
<evidence type="ECO:0000313" key="2">
    <source>
        <dbReference type="Proteomes" id="UP000266723"/>
    </source>
</evidence>
<keyword evidence="2" id="KW-1185">Reference proteome</keyword>
<comment type="caution">
    <text evidence="1">The sequence shown here is derived from an EMBL/GenBank/DDBJ whole genome shotgun (WGS) entry which is preliminary data.</text>
</comment>